<name>A0A3G4ZPX6_9VIRU</name>
<organism evidence="1">
    <name type="scientific">Terrestrivirus sp</name>
    <dbReference type="NCBI Taxonomy" id="2487775"/>
    <lineage>
        <taxon>Viruses</taxon>
        <taxon>Varidnaviria</taxon>
        <taxon>Bamfordvirae</taxon>
        <taxon>Nucleocytoviricota</taxon>
        <taxon>Megaviricetes</taxon>
        <taxon>Imitervirales</taxon>
        <taxon>Mimiviridae</taxon>
        <taxon>Klosneuvirinae</taxon>
    </lineage>
</organism>
<accession>A0A3G4ZPX6</accession>
<sequence>MYDVIFIGAGCANLPAAYWLHLNKPQTNFLLVDIGTNVTRRDHESPIDSMLGVSGAGLMSDGKFSFYSSGTNVWKLDKKKLKSSYNFMKDFLSEFSDEIPDFPEELDPDFVPQQNWTLKSYKSIYLSLEQRIKLAIKISVDYYDEPNNRFKLNTEVVDIIKSANFYILKCRNVKDGTLSEISTKKIVCGGGRFMPLFLRKISFIPNEFRRIELGCRFEGDKDNALYNLSSNIDPKFMKYDADKKIEYRLFCFCKQGQTVLTDFNGIKTWSGRSDCLPTSKSNFGFNLRFKDPKYIPLLETALKIKPFIIDFDELKKKNIKVEDKLKECYGDFSSYFLDGLKSFMSFNNIDDINNINGFKLFGPSIEGLSMYPITDDHLKVPNEQIWISGDCCGKFRGIIASMLSGIFIAQDL</sequence>
<gene>
    <name evidence="1" type="ORF">Terrestrivirus2_7</name>
</gene>
<dbReference type="PANTHER" id="PTHR43106">
    <property type="entry name" value="DEHYDROGENASE-RELATED"/>
    <property type="match status" value="1"/>
</dbReference>
<proteinExistence type="predicted"/>
<dbReference type="InterPro" id="IPR036188">
    <property type="entry name" value="FAD/NAD-bd_sf"/>
</dbReference>
<protein>
    <submittedName>
        <fullName evidence="1">Putative FAD-dependent dehydrogenase</fullName>
    </submittedName>
</protein>
<reference evidence="1" key="1">
    <citation type="submission" date="2018-10" db="EMBL/GenBank/DDBJ databases">
        <title>Hidden diversity of soil giant viruses.</title>
        <authorList>
            <person name="Schulz F."/>
            <person name="Alteio L."/>
            <person name="Goudeau D."/>
            <person name="Ryan E.M."/>
            <person name="Malmstrom R.R."/>
            <person name="Blanchard J."/>
            <person name="Woyke T."/>
        </authorList>
    </citation>
    <scope>NUCLEOTIDE SEQUENCE</scope>
    <source>
        <strain evidence="1">TEV1</strain>
    </source>
</reference>
<dbReference type="SUPFAM" id="SSF51905">
    <property type="entry name" value="FAD/NAD(P)-binding domain"/>
    <property type="match status" value="1"/>
</dbReference>
<dbReference type="PANTHER" id="PTHR43106:SF1">
    <property type="entry name" value="DEHYDROGENASE-RELATED"/>
    <property type="match status" value="1"/>
</dbReference>
<evidence type="ECO:0000313" key="1">
    <source>
        <dbReference type="EMBL" id="AYV75499.1"/>
    </source>
</evidence>
<dbReference type="EMBL" id="MK071980">
    <property type="protein sequence ID" value="AYV75499.1"/>
    <property type="molecule type" value="Genomic_DNA"/>
</dbReference>